<dbReference type="GO" id="GO:0008270">
    <property type="term" value="F:zinc ion binding"/>
    <property type="evidence" value="ECO:0007669"/>
    <property type="project" value="UniProtKB-UniRule"/>
</dbReference>
<comment type="catalytic activity">
    <reaction evidence="1 10">
        <text>S-ubiquitinyl-[E2 ubiquitin-conjugating enzyme]-L-cysteine + [acceptor protein]-L-lysine = [E2 ubiquitin-conjugating enzyme]-L-cysteine + N(6)-ubiquitinyl-[acceptor protein]-L-lysine.</text>
        <dbReference type="EC" id="2.3.2.27"/>
    </reaction>
</comment>
<dbReference type="Gene3D" id="2.10.110.30">
    <property type="match status" value="1"/>
</dbReference>
<evidence type="ECO:0000259" key="11">
    <source>
        <dbReference type="PROSITE" id="PS51157"/>
    </source>
</evidence>
<dbReference type="Proteomes" id="UP000078387">
    <property type="component" value="Unassembled WGS sequence"/>
</dbReference>
<keyword evidence="4 10" id="KW-0479">Metal-binding</keyword>
<comment type="function">
    <text evidence="10">Ubiquitin ligase protein which is a component of the N-end rule pathway. Recognizes and binds to proteins bearing specific N-terminal residues that are destabilizing according to the N-end rule, leading to their ubiquitination and subsequent degradation.</text>
</comment>
<dbReference type="PANTHER" id="PTHR21497:SF24">
    <property type="entry name" value="E3 UBIQUITIN-PROTEIN LIGASE UBR1"/>
    <property type="match status" value="1"/>
</dbReference>
<dbReference type="EMBL" id="BDEQ01000001">
    <property type="protein sequence ID" value="GAT91984.1"/>
    <property type="molecule type" value="Genomic_DNA"/>
</dbReference>
<name>A0A5K1VFX3_ENTHI</name>
<accession>A0A5K1VFX3</accession>
<dbReference type="GO" id="GO:0005737">
    <property type="term" value="C:cytoplasm"/>
    <property type="evidence" value="ECO:0007669"/>
    <property type="project" value="TreeGrafter"/>
</dbReference>
<keyword evidence="5 10" id="KW-0863">Zinc-finger</keyword>
<keyword evidence="6 10" id="KW-0833">Ubl conjugation pathway</keyword>
<dbReference type="VEuPathDB" id="AmoebaDB:KM1_139190"/>
<proteinExistence type="inferred from homology"/>
<dbReference type="VEuPathDB" id="AmoebaDB:EHI7A_077690"/>
<dbReference type="VEuPathDB" id="AmoebaDB:EHI8A_081430"/>
<dbReference type="PANTHER" id="PTHR21497">
    <property type="entry name" value="UBIQUITIN LIGASE E3 ALPHA-RELATED"/>
    <property type="match status" value="1"/>
</dbReference>
<gene>
    <name evidence="12" type="ORF">CL6EHI_050540</name>
</gene>
<dbReference type="UniPathway" id="UPA00143"/>
<dbReference type="AlphaFoldDB" id="A0A5K1VFX3"/>
<dbReference type="Pfam" id="PF02207">
    <property type="entry name" value="zf-UBR"/>
    <property type="match status" value="1"/>
</dbReference>
<dbReference type="PROSITE" id="PS51157">
    <property type="entry name" value="ZF_UBR"/>
    <property type="match status" value="1"/>
</dbReference>
<feature type="zinc finger region" description="UBR-type" evidence="9">
    <location>
        <begin position="49"/>
        <end position="122"/>
    </location>
</feature>
<dbReference type="GO" id="GO:0000151">
    <property type="term" value="C:ubiquitin ligase complex"/>
    <property type="evidence" value="ECO:0007669"/>
    <property type="project" value="TreeGrafter"/>
</dbReference>
<dbReference type="GO" id="GO:0016567">
    <property type="term" value="P:protein ubiquitination"/>
    <property type="evidence" value="ECO:0007669"/>
    <property type="project" value="UniProtKB-UniRule"/>
</dbReference>
<dbReference type="GO" id="GO:0071596">
    <property type="term" value="P:ubiquitin-dependent protein catabolic process via the N-end rule pathway"/>
    <property type="evidence" value="ECO:0007669"/>
    <property type="project" value="UniProtKB-UniRule"/>
</dbReference>
<evidence type="ECO:0000256" key="5">
    <source>
        <dbReference type="ARBA" id="ARBA00022771"/>
    </source>
</evidence>
<evidence type="ECO:0000256" key="9">
    <source>
        <dbReference type="PROSITE-ProRule" id="PRU00508"/>
    </source>
</evidence>
<evidence type="ECO:0000313" key="13">
    <source>
        <dbReference type="Proteomes" id="UP000078387"/>
    </source>
</evidence>
<dbReference type="InterPro" id="IPR039164">
    <property type="entry name" value="UBR1-like"/>
</dbReference>
<keyword evidence="7 10" id="KW-0862">Zinc</keyword>
<reference evidence="12 13" key="1">
    <citation type="submission" date="2016-05" db="EMBL/GenBank/DDBJ databases">
        <title>First whole genome sequencing of Entamoeba histolytica HM1:IMSS-clone-6.</title>
        <authorList>
            <person name="Mukherjee Avik.K."/>
            <person name="Izumyama S."/>
            <person name="Nakada-Tsukui K."/>
            <person name="Nozaki T."/>
        </authorList>
    </citation>
    <scope>NUCLEOTIDE SEQUENCE [LARGE SCALE GENOMIC DNA]</scope>
    <source>
        <strain evidence="12 13">HM1:IMSS clone 6</strain>
    </source>
</reference>
<organism evidence="12 13">
    <name type="scientific">Entamoeba histolytica</name>
    <dbReference type="NCBI Taxonomy" id="5759"/>
    <lineage>
        <taxon>Eukaryota</taxon>
        <taxon>Amoebozoa</taxon>
        <taxon>Evosea</taxon>
        <taxon>Archamoebae</taxon>
        <taxon>Mastigamoebida</taxon>
        <taxon>Entamoebidae</taxon>
        <taxon>Entamoeba</taxon>
    </lineage>
</organism>
<evidence type="ECO:0000256" key="3">
    <source>
        <dbReference type="ARBA" id="ARBA00022679"/>
    </source>
</evidence>
<dbReference type="EC" id="2.3.2.27" evidence="10"/>
<keyword evidence="3 10" id="KW-0808">Transferase</keyword>
<dbReference type="FunFam" id="2.10.110.30:FF:000002">
    <property type="entry name" value="Putative e3 ubiquitin-protein ligase ubr3"/>
    <property type="match status" value="1"/>
</dbReference>
<comment type="caution">
    <text evidence="12">The sequence shown here is derived from an EMBL/GenBank/DDBJ whole genome shotgun (WGS) entry which is preliminary data.</text>
</comment>
<sequence length="756" mass="87981">MELIANIVNDFLNEEEPECCSRENPVFSSIFDKPFEEVEKDIKPLLFSSICRKKSNFGTPSIIYRCKTCEKNEYSCICEECFKNGNHEGHDYEMQKTIDSFTCDCGNELAWKVNGFCKNHGKKFEGDATQLLPDSYKDIPLKVETVLITIIKYLFNSTTQKHQKEECCSSCDEECHCECKHNQSGINIIGKMLNELSEIYLLFNIFGQLMNKPTSFSIKINGFSYQNLTIGEALFVGCEKQLSEELEHFITSFQTHPKMIHYNTSLLFNFFIKLSFDEEYENGYILNDLYSQLFLQKELSSLFIQDSSFIVYLQTLQQYIHLFKENQTENEILQNNICESLRIINYVFGNSNKIMNKETLIQYLQCLQELSNVEPSLKKQYVEKITLCIIEPLLFPLKITAYYFVDNIDIGYIYEIFNDIHLFVMNHLKNYMTNSKQIHFGKSIIHNRIIGINQPISTLSPLLYFYTLILSVLMKNDLTLDISKEDSEILVEYGLMNLVFRHQYENGKWLQTGENFVSNYNLYVTPINYEFVQSDIALVQMLNSIVGPNFIIDTLKWYYNIDIPERKNDDDQHGFICTVIQLIRGFIINSNVSKEDLIRIYIIHLMISGITDPDEMSSLVPFFSTDFYSAFNYIMSQTFGGNKTIFNYVDPFFALPIEMSKALLLNTIENKESIKLNRYQVQIKDSYIISPFIHLMKQSICSCLSLIEYIESISTQKSLINFSSSLLHEIKINCDPQTKQRIDSIQTVSYFDSDLI</sequence>
<comment type="pathway">
    <text evidence="2 10">Protein modification; protein ubiquitination.</text>
</comment>
<feature type="domain" description="UBR-type" evidence="11">
    <location>
        <begin position="49"/>
        <end position="122"/>
    </location>
</feature>
<evidence type="ECO:0000313" key="12">
    <source>
        <dbReference type="EMBL" id="GAT91984.1"/>
    </source>
</evidence>
<dbReference type="SMART" id="SM00396">
    <property type="entry name" value="ZnF_UBR1"/>
    <property type="match status" value="1"/>
</dbReference>
<evidence type="ECO:0000256" key="8">
    <source>
        <dbReference type="ARBA" id="ARBA00046341"/>
    </source>
</evidence>
<evidence type="ECO:0000256" key="7">
    <source>
        <dbReference type="ARBA" id="ARBA00022833"/>
    </source>
</evidence>
<evidence type="ECO:0000256" key="1">
    <source>
        <dbReference type="ARBA" id="ARBA00000900"/>
    </source>
</evidence>
<dbReference type="VEuPathDB" id="AmoebaDB:EHI_050540"/>
<evidence type="ECO:0000256" key="4">
    <source>
        <dbReference type="ARBA" id="ARBA00022723"/>
    </source>
</evidence>
<dbReference type="GO" id="GO:0061630">
    <property type="term" value="F:ubiquitin protein ligase activity"/>
    <property type="evidence" value="ECO:0007669"/>
    <property type="project" value="UniProtKB-UniRule"/>
</dbReference>
<protein>
    <recommendedName>
        <fullName evidence="10">E3 ubiquitin-protein ligase</fullName>
        <ecNumber evidence="10">2.3.2.27</ecNumber>
    </recommendedName>
</protein>
<comment type="similarity">
    <text evidence="8 10">Belongs to the E3 ubiquitin-protein ligase UBR1-like family.</text>
</comment>
<evidence type="ECO:0000256" key="2">
    <source>
        <dbReference type="ARBA" id="ARBA00004906"/>
    </source>
</evidence>
<evidence type="ECO:0000256" key="10">
    <source>
        <dbReference type="RuleBase" id="RU366018"/>
    </source>
</evidence>
<dbReference type="VEuPathDB" id="AmoebaDB:EHI5A_119010"/>
<dbReference type="OMA" id="QQIHFGK"/>
<evidence type="ECO:0000256" key="6">
    <source>
        <dbReference type="ARBA" id="ARBA00022786"/>
    </source>
</evidence>
<dbReference type="CDD" id="cd19673">
    <property type="entry name" value="UBR-box_UBR3"/>
    <property type="match status" value="1"/>
</dbReference>
<dbReference type="InterPro" id="IPR003126">
    <property type="entry name" value="Znf_UBR"/>
</dbReference>